<dbReference type="GO" id="GO:0005886">
    <property type="term" value="C:plasma membrane"/>
    <property type="evidence" value="ECO:0007669"/>
    <property type="project" value="UniProtKB-SubCell"/>
</dbReference>
<evidence type="ECO:0000256" key="3">
    <source>
        <dbReference type="ARBA" id="ARBA00022606"/>
    </source>
</evidence>
<dbReference type="GO" id="GO:0004984">
    <property type="term" value="F:olfactory receptor activity"/>
    <property type="evidence" value="ECO:0007669"/>
    <property type="project" value="InterPro"/>
</dbReference>
<keyword evidence="2" id="KW-1003">Cell membrane</keyword>
<feature type="transmembrane region" description="Helical" evidence="10">
    <location>
        <begin position="53"/>
        <end position="78"/>
    </location>
</feature>
<comment type="similarity">
    <text evidence="10">Belongs to the insect chemoreceptor superfamily. Heteromeric odorant receptor channel (TC 1.A.69) family.</text>
</comment>
<keyword evidence="11" id="KW-1185">Reference proteome</keyword>
<name>A0A6J1LW18_DROHY</name>
<evidence type="ECO:0000313" key="12">
    <source>
        <dbReference type="RefSeq" id="XP_023168131.2"/>
    </source>
</evidence>
<evidence type="ECO:0000256" key="4">
    <source>
        <dbReference type="ARBA" id="ARBA00022692"/>
    </source>
</evidence>
<keyword evidence="4 10" id="KW-0812">Transmembrane</keyword>
<evidence type="ECO:0000256" key="1">
    <source>
        <dbReference type="ARBA" id="ARBA00004651"/>
    </source>
</evidence>
<dbReference type="KEGG" id="dhe:111597564"/>
<evidence type="ECO:0000313" key="11">
    <source>
        <dbReference type="Proteomes" id="UP000504633"/>
    </source>
</evidence>
<keyword evidence="8 10" id="KW-0675">Receptor</keyword>
<keyword evidence="9 10" id="KW-0807">Transducer</keyword>
<dbReference type="Pfam" id="PF02949">
    <property type="entry name" value="7tm_6"/>
    <property type="match status" value="1"/>
</dbReference>
<keyword evidence="5 10" id="KW-0552">Olfaction</keyword>
<dbReference type="InterPro" id="IPR004117">
    <property type="entry name" value="7tm6_olfct_rcpt"/>
</dbReference>
<gene>
    <name evidence="12" type="primary">LOC111597564</name>
</gene>
<comment type="subcellular location">
    <subcellularLocation>
        <location evidence="1 10">Cell membrane</location>
        <topology evidence="1 10">Multi-pass membrane protein</topology>
    </subcellularLocation>
</comment>
<dbReference type="PANTHER" id="PTHR21137:SF35">
    <property type="entry name" value="ODORANT RECEPTOR 19A-RELATED"/>
    <property type="match status" value="1"/>
</dbReference>
<dbReference type="Proteomes" id="UP000504633">
    <property type="component" value="Unplaced"/>
</dbReference>
<dbReference type="OMA" id="FRLDVSW"/>
<dbReference type="GO" id="GO:0007165">
    <property type="term" value="P:signal transduction"/>
    <property type="evidence" value="ECO:0007669"/>
    <property type="project" value="UniProtKB-KW"/>
</dbReference>
<feature type="transmembrane region" description="Helical" evidence="10">
    <location>
        <begin position="317"/>
        <end position="338"/>
    </location>
</feature>
<reference evidence="12" key="1">
    <citation type="submission" date="2025-08" db="UniProtKB">
        <authorList>
            <consortium name="RefSeq"/>
        </authorList>
    </citation>
    <scope>IDENTIFICATION</scope>
    <source>
        <strain evidence="12">15085-1641.00</strain>
        <tissue evidence="12">Whole body</tissue>
    </source>
</reference>
<sequence>MYSELEVKALEQHNYHRIREMIRVTYTMGYNIMKPGPWDFVLKLSVAKSTFNLSLLLIDRLLCCVFAAGACCSISTIFQSLMSIMKMVYYLVAPSKFYLQLRLACRHELLQKCELFAAVADLPIAQPLKQRVTDIMNQSWISTRRQLMFYLFSCIGILVNYFFNALVVNIYNALNASDNNFEVALPLPSFYPNWMDKGMSFPYYYLPLVLESCNLYICGMGAVSFDVLFIVLCMHGVGLMQSLTHMIEYATSPLIPQERRVPYLRHCIYQYQRVEAFALELNDTFRQIIIIQFILSLFCWGLVLFQISIGIASSLTIALRMLMYLAAGGYQIVIYCYNGQRFTTASERIPMAFYQCTWYEECREFRQLTRMMIMRTNRCFSLDVSWFSKMSLPTLMSMIRASGQYTVLLQNIMQKK</sequence>
<evidence type="ECO:0000256" key="5">
    <source>
        <dbReference type="ARBA" id="ARBA00022725"/>
    </source>
</evidence>
<dbReference type="GO" id="GO:0005549">
    <property type="term" value="F:odorant binding"/>
    <property type="evidence" value="ECO:0007669"/>
    <property type="project" value="InterPro"/>
</dbReference>
<evidence type="ECO:0000256" key="7">
    <source>
        <dbReference type="ARBA" id="ARBA00023136"/>
    </source>
</evidence>
<dbReference type="CTD" id="38354"/>
<organism evidence="11 12">
    <name type="scientific">Drosophila hydei</name>
    <name type="common">Fruit fly</name>
    <dbReference type="NCBI Taxonomy" id="7224"/>
    <lineage>
        <taxon>Eukaryota</taxon>
        <taxon>Metazoa</taxon>
        <taxon>Ecdysozoa</taxon>
        <taxon>Arthropoda</taxon>
        <taxon>Hexapoda</taxon>
        <taxon>Insecta</taxon>
        <taxon>Pterygota</taxon>
        <taxon>Neoptera</taxon>
        <taxon>Endopterygota</taxon>
        <taxon>Diptera</taxon>
        <taxon>Brachycera</taxon>
        <taxon>Muscomorpha</taxon>
        <taxon>Ephydroidea</taxon>
        <taxon>Drosophilidae</taxon>
        <taxon>Drosophila</taxon>
    </lineage>
</organism>
<dbReference type="OrthoDB" id="6617147at2759"/>
<comment type="caution">
    <text evidence="10">Lacks conserved residue(s) required for the propagation of feature annotation.</text>
</comment>
<evidence type="ECO:0000256" key="8">
    <source>
        <dbReference type="ARBA" id="ARBA00023170"/>
    </source>
</evidence>
<feature type="transmembrane region" description="Helical" evidence="10">
    <location>
        <begin position="214"/>
        <end position="237"/>
    </location>
</feature>
<accession>A0A6J1LW18</accession>
<evidence type="ECO:0000256" key="6">
    <source>
        <dbReference type="ARBA" id="ARBA00022989"/>
    </source>
</evidence>
<dbReference type="GeneID" id="111597564"/>
<evidence type="ECO:0000256" key="2">
    <source>
        <dbReference type="ARBA" id="ARBA00022475"/>
    </source>
</evidence>
<proteinExistence type="inferred from homology"/>
<keyword evidence="3 10" id="KW-0716">Sensory transduction</keyword>
<dbReference type="RefSeq" id="XP_023168131.2">
    <property type="nucleotide sequence ID" value="XM_023312363.2"/>
</dbReference>
<dbReference type="PANTHER" id="PTHR21137">
    <property type="entry name" value="ODORANT RECEPTOR"/>
    <property type="match status" value="1"/>
</dbReference>
<protein>
    <recommendedName>
        <fullName evidence="10">Odorant receptor</fullName>
    </recommendedName>
</protein>
<feature type="transmembrane region" description="Helical" evidence="10">
    <location>
        <begin position="288"/>
        <end position="311"/>
    </location>
</feature>
<feature type="transmembrane region" description="Helical" evidence="10">
    <location>
        <begin position="147"/>
        <end position="171"/>
    </location>
</feature>
<dbReference type="AlphaFoldDB" id="A0A6J1LW18"/>
<evidence type="ECO:0000256" key="10">
    <source>
        <dbReference type="RuleBase" id="RU351113"/>
    </source>
</evidence>
<keyword evidence="7 10" id="KW-0472">Membrane</keyword>
<evidence type="ECO:0000256" key="9">
    <source>
        <dbReference type="ARBA" id="ARBA00023224"/>
    </source>
</evidence>
<keyword evidence="6 10" id="KW-1133">Transmembrane helix</keyword>